<dbReference type="RefSeq" id="WP_218133794.1">
    <property type="nucleotide sequence ID" value="NZ_FNCC01000007.1"/>
</dbReference>
<sequence length="206" mass="22132">MIEEKLKAAGFELLRAHQPGLWARNELVGDKLVPVELDLLVGEQLAGTGRRSADIKPHDKMTARRVTGLEVAVVDRSPMTITALDGSGRSMEVNVAGPAALLVAKVHKIHDRLLSPDRLTNKDAGDVFRLMAGVPQQEVLDAFHVLVRDPLVGEVTRRGVELLHEQFGGAATPGVQLAIEALAGDIPADRIRLAAPAYVKAVRDIG</sequence>
<organism evidence="1 2">
    <name type="scientific">Lentzea fradiae</name>
    <dbReference type="NCBI Taxonomy" id="200378"/>
    <lineage>
        <taxon>Bacteria</taxon>
        <taxon>Bacillati</taxon>
        <taxon>Actinomycetota</taxon>
        <taxon>Actinomycetes</taxon>
        <taxon>Pseudonocardiales</taxon>
        <taxon>Pseudonocardiaceae</taxon>
        <taxon>Lentzea</taxon>
    </lineage>
</organism>
<evidence type="ECO:0008006" key="3">
    <source>
        <dbReference type="Google" id="ProtNLM"/>
    </source>
</evidence>
<dbReference type="STRING" id="200378.SAMN05216553_107437"/>
<reference evidence="2" key="1">
    <citation type="submission" date="2016-10" db="EMBL/GenBank/DDBJ databases">
        <authorList>
            <person name="Varghese N."/>
            <person name="Submissions S."/>
        </authorList>
    </citation>
    <scope>NUCLEOTIDE SEQUENCE [LARGE SCALE GENOMIC DNA]</scope>
    <source>
        <strain evidence="2">CGMCC 4.3506</strain>
    </source>
</reference>
<evidence type="ECO:0000313" key="2">
    <source>
        <dbReference type="Proteomes" id="UP000199623"/>
    </source>
</evidence>
<dbReference type="EMBL" id="FNCC01000007">
    <property type="protein sequence ID" value="SDG38072.1"/>
    <property type="molecule type" value="Genomic_DNA"/>
</dbReference>
<gene>
    <name evidence="1" type="ORF">SAMN05216553_107437</name>
</gene>
<accession>A0A1G7TSC3</accession>
<protein>
    <recommendedName>
        <fullName evidence="3">Nucleotidyl transferase AbiEii toxin, Type IV TA system</fullName>
    </recommendedName>
</protein>
<keyword evidence="2" id="KW-1185">Reference proteome</keyword>
<name>A0A1G7TSC3_9PSEU</name>
<proteinExistence type="predicted"/>
<dbReference type="Proteomes" id="UP000199623">
    <property type="component" value="Unassembled WGS sequence"/>
</dbReference>
<dbReference type="AlphaFoldDB" id="A0A1G7TSC3"/>
<evidence type="ECO:0000313" key="1">
    <source>
        <dbReference type="EMBL" id="SDG38072.1"/>
    </source>
</evidence>